<dbReference type="Pfam" id="PF03797">
    <property type="entry name" value="Autotransporter"/>
    <property type="match status" value="1"/>
</dbReference>
<dbReference type="EMBL" id="CADCUC010000097">
    <property type="protein sequence ID" value="CAA9312368.1"/>
    <property type="molecule type" value="Genomic_DNA"/>
</dbReference>
<feature type="domain" description="Autotransporter" evidence="1">
    <location>
        <begin position="37"/>
        <end position="317"/>
    </location>
</feature>
<accession>A0A6J4KRU4</accession>
<dbReference type="InterPro" id="IPR036709">
    <property type="entry name" value="Autotransporte_beta_dom_sf"/>
</dbReference>
<dbReference type="GO" id="GO:0019867">
    <property type="term" value="C:outer membrane"/>
    <property type="evidence" value="ECO:0007669"/>
    <property type="project" value="InterPro"/>
</dbReference>
<dbReference type="SMART" id="SM00869">
    <property type="entry name" value="Autotransporter"/>
    <property type="match status" value="1"/>
</dbReference>
<evidence type="ECO:0000259" key="1">
    <source>
        <dbReference type="PROSITE" id="PS51208"/>
    </source>
</evidence>
<organism evidence="2">
    <name type="scientific">uncultured Microvirga sp</name>
    <dbReference type="NCBI Taxonomy" id="412392"/>
    <lineage>
        <taxon>Bacteria</taxon>
        <taxon>Pseudomonadati</taxon>
        <taxon>Pseudomonadota</taxon>
        <taxon>Alphaproteobacteria</taxon>
        <taxon>Hyphomicrobiales</taxon>
        <taxon>Methylobacteriaceae</taxon>
        <taxon>Microvirga</taxon>
        <taxon>environmental samples</taxon>
    </lineage>
</organism>
<proteinExistence type="predicted"/>
<dbReference type="AlphaFoldDB" id="A0A6J4KRU4"/>
<protein>
    <recommendedName>
        <fullName evidence="1">Autotransporter domain-containing protein</fullName>
    </recommendedName>
</protein>
<dbReference type="NCBIfam" id="TIGR01414">
    <property type="entry name" value="autotrans_barl"/>
    <property type="match status" value="1"/>
</dbReference>
<dbReference type="InterPro" id="IPR006315">
    <property type="entry name" value="OM_autotransptr_brl_dom"/>
</dbReference>
<sequence>MQQGGDAAARRAAVDAVPGVVIAEPETEAVPATARPASGVGMRTWATGFGFSSRIGADRNGPGYTTRRSGVTFGIDRFFDPTVLAGVTFSASRSHTKAPNVRAEAETLSGGGYVFWSPHAGWEVDGLLSLNWSEIETLRVLAFDGVPTPTRGDTGGLGASAFANAGYRFRMPIAAGEAYAKPFAGLAYSSQRRDGFAEVGFFGAGLGFPLKTFERGALNLGLTLGTNLTAVAGWAIRPEIRVAYSRFLNDPSPSVPAFLGGTALTLRDPDPGRDGALLALELAAYQTGSFEFFTGYAGEFRSNATAHQGRVGVRLSW</sequence>
<dbReference type="SUPFAM" id="SSF103515">
    <property type="entry name" value="Autotransporter"/>
    <property type="match status" value="1"/>
</dbReference>
<name>A0A6J4KRU4_9HYPH</name>
<dbReference type="PROSITE" id="PS51208">
    <property type="entry name" value="AUTOTRANSPORTER"/>
    <property type="match status" value="1"/>
</dbReference>
<dbReference type="InterPro" id="IPR005546">
    <property type="entry name" value="Autotransporte_beta"/>
</dbReference>
<dbReference type="Gene3D" id="2.40.128.130">
    <property type="entry name" value="Autotransporter beta-domain"/>
    <property type="match status" value="1"/>
</dbReference>
<reference evidence="2" key="1">
    <citation type="submission" date="2020-02" db="EMBL/GenBank/DDBJ databases">
        <authorList>
            <person name="Meier V. D."/>
        </authorList>
    </citation>
    <scope>NUCLEOTIDE SEQUENCE</scope>
    <source>
        <strain evidence="2">AVDCRST_MAG90</strain>
    </source>
</reference>
<gene>
    <name evidence="2" type="ORF">AVDCRST_MAG90-513</name>
</gene>
<evidence type="ECO:0000313" key="2">
    <source>
        <dbReference type="EMBL" id="CAA9312368.1"/>
    </source>
</evidence>